<feature type="compositionally biased region" description="Polar residues" evidence="6">
    <location>
        <begin position="375"/>
        <end position="391"/>
    </location>
</feature>
<feature type="DNA-binding region" description="Homeobox" evidence="5">
    <location>
        <begin position="413"/>
        <end position="475"/>
    </location>
</feature>
<feature type="compositionally biased region" description="Low complexity" evidence="6">
    <location>
        <begin position="78"/>
        <end position="89"/>
    </location>
</feature>
<dbReference type="InterPro" id="IPR008422">
    <property type="entry name" value="KN_HD"/>
</dbReference>
<dbReference type="AlphaFoldDB" id="A0A9P5MT88"/>
<dbReference type="SUPFAM" id="SSF46689">
    <property type="entry name" value="Homeodomain-like"/>
    <property type="match status" value="1"/>
</dbReference>
<feature type="region of interest" description="Disordered" evidence="6">
    <location>
        <begin position="358"/>
        <end position="426"/>
    </location>
</feature>
<keyword evidence="2 5" id="KW-0238">DNA-binding</keyword>
<feature type="region of interest" description="Disordered" evidence="6">
    <location>
        <begin position="533"/>
        <end position="649"/>
    </location>
</feature>
<comment type="caution">
    <text evidence="8">The sequence shown here is derived from an EMBL/GenBank/DDBJ whole genome shotgun (WGS) entry which is preliminary data.</text>
</comment>
<evidence type="ECO:0000313" key="9">
    <source>
        <dbReference type="Proteomes" id="UP000759537"/>
    </source>
</evidence>
<organism evidence="8 9">
    <name type="scientific">Russula ochroleuca</name>
    <dbReference type="NCBI Taxonomy" id="152965"/>
    <lineage>
        <taxon>Eukaryota</taxon>
        <taxon>Fungi</taxon>
        <taxon>Dikarya</taxon>
        <taxon>Basidiomycota</taxon>
        <taxon>Agaricomycotina</taxon>
        <taxon>Agaricomycetes</taxon>
        <taxon>Russulales</taxon>
        <taxon>Russulaceae</taxon>
        <taxon>Russula</taxon>
    </lineage>
</organism>
<gene>
    <name evidence="8" type="ORF">DFH94DRAFT_76235</name>
</gene>
<dbReference type="SMART" id="SM00389">
    <property type="entry name" value="HOX"/>
    <property type="match status" value="1"/>
</dbReference>
<dbReference type="PROSITE" id="PS50071">
    <property type="entry name" value="HOMEOBOX_2"/>
    <property type="match status" value="1"/>
</dbReference>
<proteinExistence type="inferred from homology"/>
<feature type="compositionally biased region" description="Low complexity" evidence="6">
    <location>
        <begin position="38"/>
        <end position="68"/>
    </location>
</feature>
<evidence type="ECO:0000256" key="5">
    <source>
        <dbReference type="PROSITE-ProRule" id="PRU00108"/>
    </source>
</evidence>
<feature type="compositionally biased region" description="Polar residues" evidence="6">
    <location>
        <begin position="481"/>
        <end position="501"/>
    </location>
</feature>
<feature type="compositionally biased region" description="Polar residues" evidence="6">
    <location>
        <begin position="596"/>
        <end position="607"/>
    </location>
</feature>
<keyword evidence="3 5" id="KW-0371">Homeobox</keyword>
<evidence type="ECO:0000256" key="2">
    <source>
        <dbReference type="ARBA" id="ARBA00023125"/>
    </source>
</evidence>
<feature type="region of interest" description="Disordered" evidence="6">
    <location>
        <begin position="475"/>
        <end position="501"/>
    </location>
</feature>
<dbReference type="CDD" id="cd00086">
    <property type="entry name" value="homeodomain"/>
    <property type="match status" value="1"/>
</dbReference>
<keyword evidence="4 5" id="KW-0539">Nucleus</keyword>
<accession>A0A9P5MT88</accession>
<dbReference type="EMBL" id="WHVB01000012">
    <property type="protein sequence ID" value="KAF8478004.1"/>
    <property type="molecule type" value="Genomic_DNA"/>
</dbReference>
<dbReference type="GO" id="GO:0003677">
    <property type="term" value="F:DNA binding"/>
    <property type="evidence" value="ECO:0007669"/>
    <property type="project" value="UniProtKB-UniRule"/>
</dbReference>
<reference evidence="8" key="2">
    <citation type="journal article" date="2020" name="Nat. Commun.">
        <title>Large-scale genome sequencing of mycorrhizal fungi provides insights into the early evolution of symbiotic traits.</title>
        <authorList>
            <person name="Miyauchi S."/>
            <person name="Kiss E."/>
            <person name="Kuo A."/>
            <person name="Drula E."/>
            <person name="Kohler A."/>
            <person name="Sanchez-Garcia M."/>
            <person name="Morin E."/>
            <person name="Andreopoulos B."/>
            <person name="Barry K.W."/>
            <person name="Bonito G."/>
            <person name="Buee M."/>
            <person name="Carver A."/>
            <person name="Chen C."/>
            <person name="Cichocki N."/>
            <person name="Clum A."/>
            <person name="Culley D."/>
            <person name="Crous P.W."/>
            <person name="Fauchery L."/>
            <person name="Girlanda M."/>
            <person name="Hayes R.D."/>
            <person name="Keri Z."/>
            <person name="LaButti K."/>
            <person name="Lipzen A."/>
            <person name="Lombard V."/>
            <person name="Magnuson J."/>
            <person name="Maillard F."/>
            <person name="Murat C."/>
            <person name="Nolan M."/>
            <person name="Ohm R.A."/>
            <person name="Pangilinan J."/>
            <person name="Pereira M.F."/>
            <person name="Perotto S."/>
            <person name="Peter M."/>
            <person name="Pfister S."/>
            <person name="Riley R."/>
            <person name="Sitrit Y."/>
            <person name="Stielow J.B."/>
            <person name="Szollosi G."/>
            <person name="Zifcakova L."/>
            <person name="Stursova M."/>
            <person name="Spatafora J.W."/>
            <person name="Tedersoo L."/>
            <person name="Vaario L.M."/>
            <person name="Yamada A."/>
            <person name="Yan M."/>
            <person name="Wang P."/>
            <person name="Xu J."/>
            <person name="Bruns T."/>
            <person name="Baldrian P."/>
            <person name="Vilgalys R."/>
            <person name="Dunand C."/>
            <person name="Henrissat B."/>
            <person name="Grigoriev I.V."/>
            <person name="Hibbett D."/>
            <person name="Nagy L.G."/>
            <person name="Martin F.M."/>
        </authorList>
    </citation>
    <scope>NUCLEOTIDE SEQUENCE</scope>
    <source>
        <strain evidence="8">Prilba</strain>
    </source>
</reference>
<evidence type="ECO:0000313" key="8">
    <source>
        <dbReference type="EMBL" id="KAF8478004.1"/>
    </source>
</evidence>
<dbReference type="InterPro" id="IPR009057">
    <property type="entry name" value="Homeodomain-like_sf"/>
</dbReference>
<comment type="subcellular location">
    <subcellularLocation>
        <location evidence="5">Nucleus</location>
    </subcellularLocation>
</comment>
<dbReference type="Gene3D" id="1.10.10.60">
    <property type="entry name" value="Homeodomain-like"/>
    <property type="match status" value="1"/>
</dbReference>
<feature type="domain" description="Homeobox" evidence="7">
    <location>
        <begin position="411"/>
        <end position="474"/>
    </location>
</feature>
<evidence type="ECO:0000259" key="7">
    <source>
        <dbReference type="PROSITE" id="PS50071"/>
    </source>
</evidence>
<evidence type="ECO:0000256" key="1">
    <source>
        <dbReference type="ARBA" id="ARBA00005800"/>
    </source>
</evidence>
<dbReference type="OrthoDB" id="10056939at2759"/>
<feature type="compositionally biased region" description="Polar residues" evidence="6">
    <location>
        <begin position="561"/>
        <end position="588"/>
    </location>
</feature>
<feature type="compositionally biased region" description="Low complexity" evidence="6">
    <location>
        <begin position="617"/>
        <end position="641"/>
    </location>
</feature>
<feature type="compositionally biased region" description="Low complexity" evidence="6">
    <location>
        <begin position="234"/>
        <end position="268"/>
    </location>
</feature>
<dbReference type="GO" id="GO:0005634">
    <property type="term" value="C:nucleus"/>
    <property type="evidence" value="ECO:0007669"/>
    <property type="project" value="UniProtKB-SubCell"/>
</dbReference>
<dbReference type="InterPro" id="IPR050224">
    <property type="entry name" value="TALE_homeobox"/>
</dbReference>
<name>A0A9P5MT88_9AGAM</name>
<feature type="region of interest" description="Disordered" evidence="6">
    <location>
        <begin position="227"/>
        <end position="323"/>
    </location>
</feature>
<dbReference type="GO" id="GO:0006355">
    <property type="term" value="P:regulation of DNA-templated transcription"/>
    <property type="evidence" value="ECO:0007669"/>
    <property type="project" value="InterPro"/>
</dbReference>
<feature type="compositionally biased region" description="Polar residues" evidence="6">
    <location>
        <begin position="304"/>
        <end position="316"/>
    </location>
</feature>
<keyword evidence="9" id="KW-1185">Reference proteome</keyword>
<dbReference type="InterPro" id="IPR001356">
    <property type="entry name" value="HD"/>
</dbReference>
<dbReference type="Proteomes" id="UP000759537">
    <property type="component" value="Unassembled WGS sequence"/>
</dbReference>
<dbReference type="PANTHER" id="PTHR11850">
    <property type="entry name" value="HOMEOBOX PROTEIN TRANSCRIPTION FACTORS"/>
    <property type="match status" value="1"/>
</dbReference>
<evidence type="ECO:0000256" key="4">
    <source>
        <dbReference type="ARBA" id="ARBA00023242"/>
    </source>
</evidence>
<feature type="compositionally biased region" description="Polar residues" evidence="6">
    <location>
        <begin position="7"/>
        <end position="17"/>
    </location>
</feature>
<comment type="similarity">
    <text evidence="1">Belongs to the TALE/M-ATYP homeobox family.</text>
</comment>
<feature type="compositionally biased region" description="Polar residues" evidence="6">
    <location>
        <begin position="127"/>
        <end position="139"/>
    </location>
</feature>
<reference evidence="8" key="1">
    <citation type="submission" date="2019-10" db="EMBL/GenBank/DDBJ databases">
        <authorList>
            <consortium name="DOE Joint Genome Institute"/>
            <person name="Kuo A."/>
            <person name="Miyauchi S."/>
            <person name="Kiss E."/>
            <person name="Drula E."/>
            <person name="Kohler A."/>
            <person name="Sanchez-Garcia M."/>
            <person name="Andreopoulos B."/>
            <person name="Barry K.W."/>
            <person name="Bonito G."/>
            <person name="Buee M."/>
            <person name="Carver A."/>
            <person name="Chen C."/>
            <person name="Cichocki N."/>
            <person name="Clum A."/>
            <person name="Culley D."/>
            <person name="Crous P.W."/>
            <person name="Fauchery L."/>
            <person name="Girlanda M."/>
            <person name="Hayes R."/>
            <person name="Keri Z."/>
            <person name="LaButti K."/>
            <person name="Lipzen A."/>
            <person name="Lombard V."/>
            <person name="Magnuson J."/>
            <person name="Maillard F."/>
            <person name="Morin E."/>
            <person name="Murat C."/>
            <person name="Nolan M."/>
            <person name="Ohm R."/>
            <person name="Pangilinan J."/>
            <person name="Pereira M."/>
            <person name="Perotto S."/>
            <person name="Peter M."/>
            <person name="Riley R."/>
            <person name="Sitrit Y."/>
            <person name="Stielow B."/>
            <person name="Szollosi G."/>
            <person name="Zifcakova L."/>
            <person name="Stursova M."/>
            <person name="Spatafora J.W."/>
            <person name="Tedersoo L."/>
            <person name="Vaario L.-M."/>
            <person name="Yamada A."/>
            <person name="Yan M."/>
            <person name="Wang P."/>
            <person name="Xu J."/>
            <person name="Bruns T."/>
            <person name="Baldrian P."/>
            <person name="Vilgalys R."/>
            <person name="Henrissat B."/>
            <person name="Grigoriev I.V."/>
            <person name="Hibbett D."/>
            <person name="Nagy L.G."/>
            <person name="Martin F.M."/>
        </authorList>
    </citation>
    <scope>NUCLEOTIDE SEQUENCE</scope>
    <source>
        <strain evidence="8">Prilba</strain>
    </source>
</reference>
<evidence type="ECO:0000256" key="3">
    <source>
        <dbReference type="ARBA" id="ARBA00023155"/>
    </source>
</evidence>
<protein>
    <recommendedName>
        <fullName evidence="7">Homeobox domain-containing protein</fullName>
    </recommendedName>
</protein>
<feature type="region of interest" description="Disordered" evidence="6">
    <location>
        <begin position="1"/>
        <end position="178"/>
    </location>
</feature>
<evidence type="ECO:0000256" key="6">
    <source>
        <dbReference type="SAM" id="MobiDB-lite"/>
    </source>
</evidence>
<sequence length="649" mass="68886">MIETKAESQNYLANPYSSLGPLPFHTDDKFSQLGPTQESSPSAFSAFESAVPAYPPSASVSPTVTSSPDLDCDYFNGSSMSSVTSAESESSPRPDKRPASPAQSPQPKRARPTELSLDNSAWEGDSAPTNSGEQSSIVSGSPRIQLPSIFSIEDPFRGEHRRASLPTLSSELSSRGRLHSVTSSSRGLASVAHTPSSLSCYQFPQSSLDSDDKSSIRPKLAADTQLGLPFPDQASLPSAATLSSSGTTTSSSTSPSFPTSSFGSPLTTDYTLPRAQLPSLQFSDSEPWGTATGHSASLPGIVRPNSTPGPMHSTSGHLKYDDNLRHSSLSSSYTFPPTNQTSMYGNVARISGQAERRASYTHSSASEAAKDEWGFSSSNPDILLPSASTNGPVHSPSRTPPVPPAPSSLVDRPQKKRGKLPKPTTDFLKDWLHRHSDHPYPSEDEKKQLCAATGLSMSQVSNWMINARRRILAPVHRPSSGPATTHPLPSQRSGAAHSGVSTGTLLRRASMPTDSLQLYHPLSLQSISHAGSGPLSSDPYYTPTNQRSVLENGYGGGRSSMLGNYTQQSSGAGSNFTFPTPASLSSHHQPGYTMGNHHTPSYVSSQAPLPGSGSHGYYAQQQHQYFSSSHQDRGTSTPSTGSGPGYHPQ</sequence>
<dbReference type="Pfam" id="PF05920">
    <property type="entry name" value="Homeobox_KN"/>
    <property type="match status" value="1"/>
</dbReference>